<evidence type="ECO:0000313" key="3">
    <source>
        <dbReference type="Proteomes" id="UP000887104"/>
    </source>
</evidence>
<dbReference type="RefSeq" id="WP_220780394.1">
    <property type="nucleotide sequence ID" value="NZ_BPEY01000017.1"/>
</dbReference>
<proteinExistence type="predicted"/>
<organism evidence="2 3">
    <name type="scientific">Shewanella sairae</name>
    <dbReference type="NCBI Taxonomy" id="190310"/>
    <lineage>
        <taxon>Bacteria</taxon>
        <taxon>Pseudomonadati</taxon>
        <taxon>Pseudomonadota</taxon>
        <taxon>Gammaproteobacteria</taxon>
        <taxon>Alteromonadales</taxon>
        <taxon>Shewanellaceae</taxon>
        <taxon>Shewanella</taxon>
    </lineage>
</organism>
<feature type="domain" description="KAP NTPase" evidence="1">
    <location>
        <begin position="64"/>
        <end position="256"/>
    </location>
</feature>
<comment type="caution">
    <text evidence="2">The sequence shown here is derived from an EMBL/GenBank/DDBJ whole genome shotgun (WGS) entry which is preliminary data.</text>
</comment>
<dbReference type="NCBIfam" id="NF041743">
    <property type="entry name" value="RdrA"/>
    <property type="match status" value="1"/>
</dbReference>
<dbReference type="InterPro" id="IPR011646">
    <property type="entry name" value="KAP_P-loop"/>
</dbReference>
<accession>A0ABQ4P8A4</accession>
<evidence type="ECO:0000259" key="1">
    <source>
        <dbReference type="Pfam" id="PF07693"/>
    </source>
</evidence>
<protein>
    <recommendedName>
        <fullName evidence="1">KAP NTPase domain-containing protein</fullName>
    </recommendedName>
</protein>
<name>A0ABQ4P8A4_9GAMM</name>
<evidence type="ECO:0000313" key="2">
    <source>
        <dbReference type="EMBL" id="GIU43730.1"/>
    </source>
</evidence>
<dbReference type="EMBL" id="BPEY01000017">
    <property type="protein sequence ID" value="GIU43730.1"/>
    <property type="molecule type" value="Genomic_DNA"/>
</dbReference>
<gene>
    <name evidence="2" type="ORF">TUM4438_13290</name>
</gene>
<sequence>MGNLIELNLNKIDFEDSYENAGLWQSLAGKDLHRNLKAITKQAVQYSEKRKADKGAEPIQLHDTIFVSGGRGAGKTVFLKNAKKIWDTHSKCDDGKLHFCSTIDPTLLIDHDNFTNVVVAHLYNEIETEFSKRKFGHEELKSKFYIRLKQLAEALGQESEYEDRVGIDRIIKYRSGIQVERFFHDFVEICIQILDVDAIVVPIDDVDMALKRAFEVLDVVRRMLGCPFIIPIVSGDQSLYQHMVKQHFVNDTGSAFYKFEAYSDEARKGIELATKLQDSYLTKVFPNQHRISLLPASHLLPMLKILEGEGSSLEEVSFQQYVDKIKITFFGLTNGQEKSTDFPLPANSREVVQLIRLLPPSKLKKSFSWQEWESFRIWALSKKHGAAYTNADAAQALSRATDPNDMRLSRLLPFSPKNQASLGLSWANKNFYAEQLEAIEYFKQDETTKTNCFILDGAIDKCVLRSMPPLEMHTRRMTLSGNAIKDELENNTALYNLYTYKDYYGAQGNQIHKVFFSRAFELLATSLLMPSNPANSEEFKAVWFDLINNMVDEPPFYSIHAINPTRYTSNEESFASTSEAEQAEEPRIDNFQFSVTFSEELFEWATTHRNTLLLLEKESLIPLLHAVFNKVFTQLHLLRESHGKLDNRLDKEHLSDSTRRFEYIVVNAFASFLKKSHVVKSNVASSAALNTIRNHSKFIRTEHVFTRNVGSFVNLVTGIAHSAEQEGDAEGEIAGRLIAAIWDHPIFRANNSKEDCLTPRAPFVYIKPLEFDDLNKNIDNQKLESSKRVRRSLPETLELARSKGFESSKDILDFISNNPNGDVAQEIKGQMIQEINKNKFKLSELAVVYQNICKWLDINLENHNDNN</sequence>
<keyword evidence="3" id="KW-1185">Reference proteome</keyword>
<dbReference type="Pfam" id="PF07693">
    <property type="entry name" value="KAP_NTPase"/>
    <property type="match status" value="1"/>
</dbReference>
<reference evidence="2" key="1">
    <citation type="submission" date="2021-05" db="EMBL/GenBank/DDBJ databases">
        <title>Molecular characterization for Shewanella algae harboring chromosomal blaOXA-55-like strains isolated from clinical and environment sample.</title>
        <authorList>
            <person name="Ohama Y."/>
            <person name="Aoki K."/>
            <person name="Harada S."/>
            <person name="Moriya K."/>
            <person name="Ishii Y."/>
            <person name="Tateda K."/>
        </authorList>
    </citation>
    <scope>NUCLEOTIDE SEQUENCE</scope>
    <source>
        <strain evidence="2">JCM 11563</strain>
    </source>
</reference>
<dbReference type="Proteomes" id="UP000887104">
    <property type="component" value="Unassembled WGS sequence"/>
</dbReference>